<feature type="transmembrane region" description="Helical" evidence="7">
    <location>
        <begin position="334"/>
        <end position="362"/>
    </location>
</feature>
<evidence type="ECO:0000256" key="2">
    <source>
        <dbReference type="ARBA" id="ARBA00007168"/>
    </source>
</evidence>
<feature type="transmembrane region" description="Helical" evidence="7">
    <location>
        <begin position="479"/>
        <end position="501"/>
    </location>
</feature>
<dbReference type="PANTHER" id="PTHR12385:SF14">
    <property type="entry name" value="CHOLINE TRANSPORTER-LIKE 2"/>
    <property type="match status" value="1"/>
</dbReference>
<dbReference type="EMBL" id="GALX01004428">
    <property type="protein sequence ID" value="JAB64038.1"/>
    <property type="molecule type" value="Transcribed_RNA"/>
</dbReference>
<dbReference type="Pfam" id="PF04515">
    <property type="entry name" value="Choline_transpo"/>
    <property type="match status" value="1"/>
</dbReference>
<protein>
    <recommendedName>
        <fullName evidence="7">Choline transporter-like protein</fullName>
    </recommendedName>
</protein>
<keyword evidence="3 7" id="KW-0812">Transmembrane</keyword>
<comment type="similarity">
    <text evidence="2 7">Belongs to the CTL (choline transporter-like) family.</text>
</comment>
<evidence type="ECO:0000256" key="4">
    <source>
        <dbReference type="ARBA" id="ARBA00022989"/>
    </source>
</evidence>
<comment type="subcellular location">
    <subcellularLocation>
        <location evidence="7">Cell membrane</location>
        <topology evidence="7">Multi-pass membrane protein</topology>
    </subcellularLocation>
    <subcellularLocation>
        <location evidence="1">Membrane</location>
        <topology evidence="1">Multi-pass membrane protein</topology>
    </subcellularLocation>
</comment>
<feature type="transmembrane region" description="Helical" evidence="7">
    <location>
        <begin position="215"/>
        <end position="236"/>
    </location>
</feature>
<feature type="transmembrane region" description="Helical" evidence="7">
    <location>
        <begin position="35"/>
        <end position="57"/>
    </location>
</feature>
<reference evidence="8" key="1">
    <citation type="submission" date="2013-07" db="EMBL/GenBank/DDBJ databases">
        <title>Midgut Transcriptome Profiling of Anoplphora glabripennis, a Lignocellulose Degrading, Wood-Boring Cerambycid.</title>
        <authorList>
            <person name="Scully E.D."/>
            <person name="Hoover K."/>
            <person name="Carlson J.E."/>
            <person name="Tien M."/>
            <person name="Geib S.M."/>
        </authorList>
    </citation>
    <scope>NUCLEOTIDE SEQUENCE</scope>
</reference>
<evidence type="ECO:0000256" key="5">
    <source>
        <dbReference type="ARBA" id="ARBA00023136"/>
    </source>
</evidence>
<keyword evidence="4 7" id="KW-1133">Transmembrane helix</keyword>
<dbReference type="PANTHER" id="PTHR12385">
    <property type="entry name" value="CHOLINE TRANSPORTER-LIKE (SLC FAMILY 44)"/>
    <property type="match status" value="1"/>
</dbReference>
<sequence length="611" mass="69252">MSPICCGGNEPKYREPLQYDPQFDGPLKRRSCTDVICLLIFAVFMTGWVGIGIYAFMNGDPSTLLVPKDTAGSRCGVDSHVKDRPYLFFFDLTRCLDPRVPFTGCNTTQVCVTQCPSTNYFKTGATYEGDTGFCNTYTNSSTSDCPDWYLISTVFQKRCIPNLTNINDTTIEAIQKITNIANFYETMRISISNIKHLAEAEEIGQNVVEDIIRSWWKILLGVVLALLACIIYIIMLRWMAAPIVWLSIIGVLACLSCGLYFTTIKYIEFRDKYNAEVYEEVKSSYKTKRDLFLTGLIIISIVLAIILLMLIFLRKRIILAIALVKEGSKAVSSVTASLFFPILPWVLQLGIIAYAIAVALYLKTTGDPVYRTRHIESTCNIGFEDNVECDPDEFRAAIENNTLGGCANAICKFIRIDNSDFYPYLQAINVFGFFWLVFFISALGQMVLAAVFAQWYWTFHKSALPFFAVTVAFCRTVRYHLGTLAFGSLIIAICRIIRVLLEYIDYKLKKYDNDLVKAILCCCKCFFWCLENFLKFINKNAYIMSAVHGKNFCASAKDAFLLLMRNIVRVFVLDKVTDFLFFLSKLLVTCGVARCRTSFSLQISLPLIIRV</sequence>
<name>V5GUY0_ANOGL</name>
<dbReference type="AlphaFoldDB" id="V5GUY0"/>
<keyword evidence="6" id="KW-0325">Glycoprotein</keyword>
<gene>
    <name evidence="8" type="primary">CTL4</name>
</gene>
<evidence type="ECO:0000256" key="1">
    <source>
        <dbReference type="ARBA" id="ARBA00004141"/>
    </source>
</evidence>
<dbReference type="GO" id="GO:0005886">
    <property type="term" value="C:plasma membrane"/>
    <property type="evidence" value="ECO:0007669"/>
    <property type="project" value="UniProtKB-SubCell"/>
</dbReference>
<feature type="transmembrane region" description="Helical" evidence="7">
    <location>
        <begin position="291"/>
        <end position="313"/>
    </location>
</feature>
<evidence type="ECO:0000256" key="7">
    <source>
        <dbReference type="RuleBase" id="RU368066"/>
    </source>
</evidence>
<dbReference type="InterPro" id="IPR007603">
    <property type="entry name" value="Choline_transptr-like"/>
</dbReference>
<keyword evidence="5 7" id="KW-0472">Membrane</keyword>
<evidence type="ECO:0000256" key="3">
    <source>
        <dbReference type="ARBA" id="ARBA00022692"/>
    </source>
</evidence>
<feature type="transmembrane region" description="Helical" evidence="7">
    <location>
        <begin position="424"/>
        <end position="443"/>
    </location>
</feature>
<dbReference type="GO" id="GO:0022857">
    <property type="term" value="F:transmembrane transporter activity"/>
    <property type="evidence" value="ECO:0007669"/>
    <property type="project" value="UniProtKB-UniRule"/>
</dbReference>
<proteinExistence type="inferred from homology"/>
<comment type="function">
    <text evidence="7">Choline transporter.</text>
</comment>
<organism evidence="8">
    <name type="scientific">Anoplophora glabripennis</name>
    <name type="common">Asian longhorn beetle</name>
    <name type="synonym">Anoplophora nobilis</name>
    <dbReference type="NCBI Taxonomy" id="217634"/>
    <lineage>
        <taxon>Eukaryota</taxon>
        <taxon>Metazoa</taxon>
        <taxon>Ecdysozoa</taxon>
        <taxon>Arthropoda</taxon>
        <taxon>Hexapoda</taxon>
        <taxon>Insecta</taxon>
        <taxon>Pterygota</taxon>
        <taxon>Neoptera</taxon>
        <taxon>Endopterygota</taxon>
        <taxon>Coleoptera</taxon>
        <taxon>Polyphaga</taxon>
        <taxon>Cucujiformia</taxon>
        <taxon>Chrysomeloidea</taxon>
        <taxon>Cerambycidae</taxon>
        <taxon>Lamiinae</taxon>
        <taxon>Lamiini</taxon>
        <taxon>Anoplophora</taxon>
    </lineage>
</organism>
<evidence type="ECO:0000313" key="8">
    <source>
        <dbReference type="EMBL" id="JAB64038.1"/>
    </source>
</evidence>
<evidence type="ECO:0000256" key="6">
    <source>
        <dbReference type="ARBA" id="ARBA00023180"/>
    </source>
</evidence>
<accession>V5GUY0</accession>
<feature type="transmembrane region" description="Helical" evidence="7">
    <location>
        <begin position="243"/>
        <end position="261"/>
    </location>
</feature>